<dbReference type="GO" id="GO:0003866">
    <property type="term" value="F:3-phosphoshikimate 1-carboxyvinyltransferase activity"/>
    <property type="evidence" value="ECO:0007669"/>
    <property type="project" value="UniProtKB-EC"/>
</dbReference>
<reference evidence="9 10" key="1">
    <citation type="submission" date="2023-02" db="EMBL/GenBank/DDBJ databases">
        <title>Genome sequence of Lentisphaera profundi SAORIC-696.</title>
        <authorList>
            <person name="Kim e."/>
            <person name="Cho J.-C."/>
            <person name="Choi A."/>
            <person name="Kang I."/>
        </authorList>
    </citation>
    <scope>NUCLEOTIDE SEQUENCE [LARGE SCALE GENOMIC DNA]</scope>
    <source>
        <strain evidence="9 10">SAORIC-696</strain>
    </source>
</reference>
<dbReference type="PANTHER" id="PTHR21090">
    <property type="entry name" value="AROM/DEHYDROQUINATE SYNTHASE"/>
    <property type="match status" value="1"/>
</dbReference>
<keyword evidence="3 7" id="KW-0028">Amino-acid biosynthesis</keyword>
<feature type="binding site" evidence="7">
    <location>
        <position position="170"/>
    </location>
    <ligand>
        <name>3-phosphoshikimate</name>
        <dbReference type="ChEBI" id="CHEBI:145989"/>
    </ligand>
</feature>
<dbReference type="Proteomes" id="UP001214250">
    <property type="component" value="Chromosome 1"/>
</dbReference>
<feature type="binding site" evidence="7">
    <location>
        <position position="313"/>
    </location>
    <ligand>
        <name>3-phosphoshikimate</name>
        <dbReference type="ChEBI" id="CHEBI:145989"/>
    </ligand>
</feature>
<comment type="pathway">
    <text evidence="1 7">Metabolic intermediate biosynthesis; chorismate biosynthesis; chorismate from D-erythrose 4-phosphate and phosphoenolpyruvate: step 6/7.</text>
</comment>
<dbReference type="InterPro" id="IPR001986">
    <property type="entry name" value="Enolpyruvate_Tfrase_dom"/>
</dbReference>
<protein>
    <recommendedName>
        <fullName evidence="7">3-phosphoshikimate 1-carboxyvinyltransferase</fullName>
        <ecNumber evidence="7">2.5.1.19</ecNumber>
    </recommendedName>
    <alternativeName>
        <fullName evidence="7">5-enolpyruvylshikimate-3-phosphate synthase</fullName>
        <shortName evidence="7">EPSP synthase</shortName>
        <shortName evidence="7">EPSPS</shortName>
    </alternativeName>
</protein>
<dbReference type="SUPFAM" id="SSF55205">
    <property type="entry name" value="EPT/RTPC-like"/>
    <property type="match status" value="1"/>
</dbReference>
<evidence type="ECO:0000256" key="4">
    <source>
        <dbReference type="ARBA" id="ARBA00022679"/>
    </source>
</evidence>
<evidence type="ECO:0000256" key="5">
    <source>
        <dbReference type="ARBA" id="ARBA00023141"/>
    </source>
</evidence>
<dbReference type="PIRSF" id="PIRSF000505">
    <property type="entry name" value="EPSPS"/>
    <property type="match status" value="1"/>
</dbReference>
<feature type="binding site" evidence="7">
    <location>
        <position position="336"/>
    </location>
    <ligand>
        <name>3-phosphoshikimate</name>
        <dbReference type="ChEBI" id="CHEBI:145989"/>
    </ligand>
</feature>
<evidence type="ECO:0000256" key="2">
    <source>
        <dbReference type="ARBA" id="ARBA00009948"/>
    </source>
</evidence>
<feature type="binding site" evidence="7">
    <location>
        <position position="344"/>
    </location>
    <ligand>
        <name>phosphoenolpyruvate</name>
        <dbReference type="ChEBI" id="CHEBI:58702"/>
    </ligand>
</feature>
<feature type="binding site" evidence="7">
    <location>
        <position position="410"/>
    </location>
    <ligand>
        <name>phosphoenolpyruvate</name>
        <dbReference type="ChEBI" id="CHEBI:58702"/>
    </ligand>
</feature>
<dbReference type="RefSeq" id="WP_274150830.1">
    <property type="nucleotide sequence ID" value="NZ_CP117811.1"/>
</dbReference>
<comment type="catalytic activity">
    <reaction evidence="6">
        <text>3-phosphoshikimate + phosphoenolpyruvate = 5-O-(1-carboxyvinyl)-3-phosphoshikimate + phosphate</text>
        <dbReference type="Rhea" id="RHEA:21256"/>
        <dbReference type="ChEBI" id="CHEBI:43474"/>
        <dbReference type="ChEBI" id="CHEBI:57701"/>
        <dbReference type="ChEBI" id="CHEBI:58702"/>
        <dbReference type="ChEBI" id="CHEBI:145989"/>
        <dbReference type="EC" id="2.5.1.19"/>
    </reaction>
    <physiologicalReaction direction="left-to-right" evidence="6">
        <dbReference type="Rhea" id="RHEA:21257"/>
    </physiologicalReaction>
</comment>
<feature type="active site" description="Proton acceptor" evidence="7">
    <location>
        <position position="313"/>
    </location>
</feature>
<dbReference type="Pfam" id="PF00275">
    <property type="entry name" value="EPSP_synthase"/>
    <property type="match status" value="1"/>
</dbReference>
<evidence type="ECO:0000256" key="6">
    <source>
        <dbReference type="ARBA" id="ARBA00044633"/>
    </source>
</evidence>
<comment type="subcellular location">
    <subcellularLocation>
        <location evidence="7">Cytoplasm</location>
    </subcellularLocation>
</comment>
<evidence type="ECO:0000256" key="3">
    <source>
        <dbReference type="ARBA" id="ARBA00022605"/>
    </source>
</evidence>
<proteinExistence type="inferred from homology"/>
<accession>A0ABY7VRD6</accession>
<feature type="binding site" evidence="7">
    <location>
        <position position="171"/>
    </location>
    <ligand>
        <name>3-phosphoshikimate</name>
        <dbReference type="ChEBI" id="CHEBI:145989"/>
    </ligand>
</feature>
<evidence type="ECO:0000313" key="9">
    <source>
        <dbReference type="EMBL" id="WDE96765.1"/>
    </source>
</evidence>
<feature type="binding site" evidence="7">
    <location>
        <position position="123"/>
    </location>
    <ligand>
        <name>phosphoenolpyruvate</name>
        <dbReference type="ChEBI" id="CHEBI:58702"/>
    </ligand>
</feature>
<evidence type="ECO:0000259" key="8">
    <source>
        <dbReference type="Pfam" id="PF00275"/>
    </source>
</evidence>
<keyword evidence="5 7" id="KW-0057">Aromatic amino acid biosynthesis</keyword>
<feature type="binding site" evidence="7">
    <location>
        <position position="386"/>
    </location>
    <ligand>
        <name>phosphoenolpyruvate</name>
        <dbReference type="ChEBI" id="CHEBI:58702"/>
    </ligand>
</feature>
<dbReference type="PANTHER" id="PTHR21090:SF5">
    <property type="entry name" value="PENTAFUNCTIONAL AROM POLYPEPTIDE"/>
    <property type="match status" value="1"/>
</dbReference>
<dbReference type="CDD" id="cd01556">
    <property type="entry name" value="EPSP_synthase"/>
    <property type="match status" value="1"/>
</dbReference>
<keyword evidence="7" id="KW-0963">Cytoplasm</keyword>
<feature type="binding site" evidence="7">
    <location>
        <position position="95"/>
    </location>
    <ligand>
        <name>phosphoenolpyruvate</name>
        <dbReference type="ChEBI" id="CHEBI:58702"/>
    </ligand>
</feature>
<sequence>MEKITLPKISSIQGTVKLPGSKSISNRSLLLAALGEGKITLENILSSNDVDRMFEALQTLKIPCSRNVEDLTVELEGCAGSLPDGDFTLYLENAGTAVRSMSAAICASKGNYVIDGNARMRERPIKDLVDALQKLNIDISYEFPTNCPPLKIKANGIKGGTTSVNGSVSSQYITALLLASPLAEDTVTINIDGELTSKPYVDMTMGLMKKFGVEVSNDNYKTFTVPAPQKYINPSSFIVEGDAGSASYFLGAAAINGSIRVYGCGKDSIQGESGFAGVMGQMGAEVTYGDNFIEVKSTGTLNGIDIDMNTMTDTGMTLAVVAMFAKGTTTIRNIANWQVKETERITAVANELKRAGATVEEGPDYLVINPPEKILNCEIETYDDHRMAMAFAILSLGTEITILDPTCCKKTFPNYFAVREDLVQK</sequence>
<organism evidence="9 10">
    <name type="scientific">Lentisphaera profundi</name>
    <dbReference type="NCBI Taxonomy" id="1658616"/>
    <lineage>
        <taxon>Bacteria</taxon>
        <taxon>Pseudomonadati</taxon>
        <taxon>Lentisphaerota</taxon>
        <taxon>Lentisphaeria</taxon>
        <taxon>Lentisphaerales</taxon>
        <taxon>Lentisphaeraceae</taxon>
        <taxon>Lentisphaera</taxon>
    </lineage>
</organism>
<feature type="binding site" evidence="7">
    <location>
        <position position="169"/>
    </location>
    <ligand>
        <name>3-phosphoshikimate</name>
        <dbReference type="ChEBI" id="CHEBI:145989"/>
    </ligand>
</feature>
<dbReference type="Gene3D" id="3.65.10.10">
    <property type="entry name" value="Enolpyruvate transferase domain"/>
    <property type="match status" value="2"/>
</dbReference>
<dbReference type="EMBL" id="CP117811">
    <property type="protein sequence ID" value="WDE96765.1"/>
    <property type="molecule type" value="Genomic_DNA"/>
</dbReference>
<dbReference type="EC" id="2.5.1.19" evidence="7"/>
<feature type="binding site" evidence="7">
    <location>
        <position position="197"/>
    </location>
    <ligand>
        <name>3-phosphoshikimate</name>
        <dbReference type="ChEBI" id="CHEBI:145989"/>
    </ligand>
</feature>
<keyword evidence="10" id="KW-1185">Reference proteome</keyword>
<feature type="domain" description="Enolpyruvate transferase" evidence="8">
    <location>
        <begin position="8"/>
        <end position="417"/>
    </location>
</feature>
<keyword evidence="4 7" id="KW-0808">Transferase</keyword>
<dbReference type="NCBIfam" id="TIGR01356">
    <property type="entry name" value="aroA"/>
    <property type="match status" value="1"/>
</dbReference>
<feature type="binding site" evidence="7">
    <location>
        <position position="23"/>
    </location>
    <ligand>
        <name>3-phosphoshikimate</name>
        <dbReference type="ChEBI" id="CHEBI:145989"/>
    </ligand>
</feature>
<dbReference type="HAMAP" id="MF_00210">
    <property type="entry name" value="EPSP_synth"/>
    <property type="match status" value="1"/>
</dbReference>
<evidence type="ECO:0000313" key="10">
    <source>
        <dbReference type="Proteomes" id="UP001214250"/>
    </source>
</evidence>
<feature type="binding site" evidence="7">
    <location>
        <position position="171"/>
    </location>
    <ligand>
        <name>phosphoenolpyruvate</name>
        <dbReference type="ChEBI" id="CHEBI:58702"/>
    </ligand>
</feature>
<evidence type="ECO:0000256" key="1">
    <source>
        <dbReference type="ARBA" id="ARBA00004811"/>
    </source>
</evidence>
<gene>
    <name evidence="7 9" type="primary">aroA</name>
    <name evidence="9" type="ORF">PQO03_02170</name>
</gene>
<dbReference type="InterPro" id="IPR006264">
    <property type="entry name" value="EPSP_synthase"/>
</dbReference>
<comment type="function">
    <text evidence="7">Catalyzes the transfer of the enolpyruvyl moiety of phosphoenolpyruvate (PEP) to the 5-hydroxyl of shikimate-3-phosphate (S3P) to produce enolpyruvyl shikimate-3-phosphate and inorganic phosphate.</text>
</comment>
<name>A0ABY7VRD6_9BACT</name>
<comment type="subunit">
    <text evidence="7">Monomer.</text>
</comment>
<dbReference type="InterPro" id="IPR013792">
    <property type="entry name" value="RNA3'P_cycl/enolpyr_Trfase_a/b"/>
</dbReference>
<feature type="binding site" evidence="7">
    <location>
        <position position="27"/>
    </location>
    <ligand>
        <name>3-phosphoshikimate</name>
        <dbReference type="ChEBI" id="CHEBI:145989"/>
    </ligand>
</feature>
<feature type="binding site" evidence="7">
    <location>
        <position position="22"/>
    </location>
    <ligand>
        <name>3-phosphoshikimate</name>
        <dbReference type="ChEBI" id="CHEBI:145989"/>
    </ligand>
</feature>
<comment type="similarity">
    <text evidence="2 7">Belongs to the EPSP synthase family.</text>
</comment>
<feature type="binding site" evidence="7">
    <location>
        <position position="340"/>
    </location>
    <ligand>
        <name>3-phosphoshikimate</name>
        <dbReference type="ChEBI" id="CHEBI:145989"/>
    </ligand>
</feature>
<evidence type="ECO:0000256" key="7">
    <source>
        <dbReference type="HAMAP-Rule" id="MF_00210"/>
    </source>
</evidence>
<dbReference type="InterPro" id="IPR036968">
    <property type="entry name" value="Enolpyruvate_Tfrase_sf"/>
</dbReference>
<feature type="binding site" evidence="7">
    <location>
        <position position="22"/>
    </location>
    <ligand>
        <name>phosphoenolpyruvate</name>
        <dbReference type="ChEBI" id="CHEBI:58702"/>
    </ligand>
</feature>